<gene>
    <name evidence="1" type="ORF">ACJRO7_010965</name>
</gene>
<reference evidence="1 2" key="1">
    <citation type="submission" date="2024-11" db="EMBL/GenBank/DDBJ databases">
        <title>Chromosome-level genome assembly of Eucalyptus globulus Labill. provides insights into its genome evolution.</title>
        <authorList>
            <person name="Li X."/>
        </authorList>
    </citation>
    <scope>NUCLEOTIDE SEQUENCE [LARGE SCALE GENOMIC DNA]</scope>
    <source>
        <strain evidence="1">CL2024</strain>
        <tissue evidence="1">Fresh tender leaves</tissue>
    </source>
</reference>
<sequence>MPAGGRSNIDGCFGFAGIFKKRRGVKSWSSVVLGCVATCGQPNGLHGLIRWQFFAGEEFVRVDLAKEEIVAVPKTMERTMLASLGGQQGGENLLLLTMESQAVDAWRGRMASLNVVAMWT</sequence>
<protein>
    <submittedName>
        <fullName evidence="1">Uncharacterized protein</fullName>
    </submittedName>
</protein>
<evidence type="ECO:0000313" key="2">
    <source>
        <dbReference type="Proteomes" id="UP001634007"/>
    </source>
</evidence>
<proteinExistence type="predicted"/>
<dbReference type="Proteomes" id="UP001634007">
    <property type="component" value="Unassembled WGS sequence"/>
</dbReference>
<dbReference type="EMBL" id="JBJKBG010000002">
    <property type="protein sequence ID" value="KAL3749920.1"/>
    <property type="molecule type" value="Genomic_DNA"/>
</dbReference>
<evidence type="ECO:0000313" key="1">
    <source>
        <dbReference type="EMBL" id="KAL3749920.1"/>
    </source>
</evidence>
<keyword evidence="2" id="KW-1185">Reference proteome</keyword>
<accession>A0ABD3LDP7</accession>
<dbReference type="AlphaFoldDB" id="A0ABD3LDP7"/>
<comment type="caution">
    <text evidence="1">The sequence shown here is derived from an EMBL/GenBank/DDBJ whole genome shotgun (WGS) entry which is preliminary data.</text>
</comment>
<name>A0ABD3LDP7_EUCGL</name>
<organism evidence="1 2">
    <name type="scientific">Eucalyptus globulus</name>
    <name type="common">Tasmanian blue gum</name>
    <dbReference type="NCBI Taxonomy" id="34317"/>
    <lineage>
        <taxon>Eukaryota</taxon>
        <taxon>Viridiplantae</taxon>
        <taxon>Streptophyta</taxon>
        <taxon>Embryophyta</taxon>
        <taxon>Tracheophyta</taxon>
        <taxon>Spermatophyta</taxon>
        <taxon>Magnoliopsida</taxon>
        <taxon>eudicotyledons</taxon>
        <taxon>Gunneridae</taxon>
        <taxon>Pentapetalae</taxon>
        <taxon>rosids</taxon>
        <taxon>malvids</taxon>
        <taxon>Myrtales</taxon>
        <taxon>Myrtaceae</taxon>
        <taxon>Myrtoideae</taxon>
        <taxon>Eucalypteae</taxon>
        <taxon>Eucalyptus</taxon>
    </lineage>
</organism>